<dbReference type="InterPro" id="IPR036283">
    <property type="entry name" value="NOB1_Zf-like_sf"/>
</dbReference>
<dbReference type="FunFam" id="3.40.50.1010:FF:000020">
    <property type="entry name" value="20S-pre-rRNA D-site endonuclease NOB1"/>
    <property type="match status" value="1"/>
</dbReference>
<dbReference type="InterPro" id="IPR039907">
    <property type="entry name" value="NOB1"/>
</dbReference>
<evidence type="ECO:0000256" key="2">
    <source>
        <dbReference type="ARBA" id="ARBA00022722"/>
    </source>
</evidence>
<dbReference type="GO" id="GO:0030490">
    <property type="term" value="P:maturation of SSU-rRNA"/>
    <property type="evidence" value="ECO:0007669"/>
    <property type="project" value="TreeGrafter"/>
</dbReference>
<evidence type="ECO:0000256" key="3">
    <source>
        <dbReference type="ARBA" id="ARBA00022723"/>
    </source>
</evidence>
<dbReference type="OrthoDB" id="446759at2759"/>
<evidence type="ECO:0000259" key="11">
    <source>
        <dbReference type="Pfam" id="PF17146"/>
    </source>
</evidence>
<dbReference type="InterPro" id="IPR014881">
    <property type="entry name" value="NOB1_Zn-bd"/>
</dbReference>
<comment type="similarity">
    <text evidence="1 7">Belongs to the NOB1 family.</text>
</comment>
<evidence type="ECO:0000313" key="13">
    <source>
        <dbReference type="Proteomes" id="UP000697127"/>
    </source>
</evidence>
<dbReference type="PANTHER" id="PTHR12814:SF2">
    <property type="entry name" value="RNA-BINDING PROTEIN NOB1"/>
    <property type="match status" value="1"/>
</dbReference>
<dbReference type="GO" id="GO:0004521">
    <property type="term" value="F:RNA endonuclease activity"/>
    <property type="evidence" value="ECO:0007669"/>
    <property type="project" value="UniProtKB-UniRule"/>
</dbReference>
<protein>
    <recommendedName>
        <fullName evidence="7">20S-pre-rRNA D-site endonuclease NOB1</fullName>
    </recommendedName>
</protein>
<dbReference type="AlphaFoldDB" id="A0A9P6WH64"/>
<dbReference type="PIRSF" id="PIRSF037125">
    <property type="entry name" value="D-site_20S_pre-rRNA_nuclease"/>
    <property type="match status" value="1"/>
</dbReference>
<evidence type="ECO:0000256" key="4">
    <source>
        <dbReference type="ARBA" id="ARBA00022801"/>
    </source>
</evidence>
<evidence type="ECO:0000259" key="10">
    <source>
        <dbReference type="Pfam" id="PF08772"/>
    </source>
</evidence>
<keyword evidence="2" id="KW-0540">Nuclease</keyword>
<feature type="binding site" evidence="8">
    <location>
        <position position="296"/>
    </location>
    <ligand>
        <name>Zn(2+)</name>
        <dbReference type="ChEBI" id="CHEBI:29105"/>
    </ligand>
</feature>
<reference evidence="12" key="1">
    <citation type="submission" date="2020-11" db="EMBL/GenBank/DDBJ databases">
        <title>Kefir isolates.</title>
        <authorList>
            <person name="Marcisauskas S."/>
            <person name="Kim Y."/>
            <person name="Blasche S."/>
        </authorList>
    </citation>
    <scope>NUCLEOTIDE SEQUENCE</scope>
    <source>
        <strain evidence="12">Olga-1</strain>
    </source>
</reference>
<feature type="region of interest" description="Disordered" evidence="9">
    <location>
        <begin position="356"/>
        <end position="379"/>
    </location>
</feature>
<dbReference type="GO" id="GO:0005730">
    <property type="term" value="C:nucleolus"/>
    <property type="evidence" value="ECO:0007669"/>
    <property type="project" value="UniProtKB-SubCell"/>
</dbReference>
<evidence type="ECO:0000256" key="8">
    <source>
        <dbReference type="PIRSR" id="PIRSR037125-1"/>
    </source>
</evidence>
<dbReference type="Gene3D" id="6.20.210.10">
    <property type="entry name" value="Nin one binding (NOB1), Zn-ribbon-like"/>
    <property type="match status" value="1"/>
</dbReference>
<proteinExistence type="inferred from homology"/>
<comment type="function">
    <text evidence="7">Required for the synthesis of 40S ribosome subunits. Has a role in processing 20S pre-rRNA into the mature 18S rRNA, where it is required for cleavage at the 3' end of the mature 18S rRNA (D-site). Accompanies the 20S pre-rRNA from the nucleus to the cytoplasm.</text>
</comment>
<dbReference type="GO" id="GO:0046872">
    <property type="term" value="F:metal ion binding"/>
    <property type="evidence" value="ECO:0007669"/>
    <property type="project" value="UniProtKB-UniRule"/>
</dbReference>
<dbReference type="InterPro" id="IPR017117">
    <property type="entry name" value="Nob1_euk"/>
</dbReference>
<dbReference type="PANTHER" id="PTHR12814">
    <property type="entry name" value="RNA-BINDING PROTEIN NOB1"/>
    <property type="match status" value="1"/>
</dbReference>
<keyword evidence="5 7" id="KW-0862">Zinc</keyword>
<dbReference type="InterPro" id="IPR033411">
    <property type="entry name" value="Ribonuclease_PIN"/>
</dbReference>
<evidence type="ECO:0000313" key="12">
    <source>
        <dbReference type="EMBL" id="KAG0687114.1"/>
    </source>
</evidence>
<dbReference type="Pfam" id="PF17146">
    <property type="entry name" value="PIN_6"/>
    <property type="match status" value="1"/>
</dbReference>
<comment type="subcellular location">
    <subcellularLocation>
        <location evidence="7">Nucleus</location>
        <location evidence="7">Nucleolus</location>
    </subcellularLocation>
</comment>
<feature type="binding site" evidence="8">
    <location>
        <position position="299"/>
    </location>
    <ligand>
        <name>Zn(2+)</name>
        <dbReference type="ChEBI" id="CHEBI:29105"/>
    </ligand>
</feature>
<keyword evidence="4" id="KW-0378">Hydrolase</keyword>
<evidence type="ECO:0000256" key="9">
    <source>
        <dbReference type="SAM" id="MobiDB-lite"/>
    </source>
</evidence>
<gene>
    <name evidence="12" type="primary">NOB1</name>
    <name evidence="12" type="ORF">C6P40_002863</name>
</gene>
<dbReference type="EMBL" id="PUHW01000312">
    <property type="protein sequence ID" value="KAG0687114.1"/>
    <property type="molecule type" value="Genomic_DNA"/>
</dbReference>
<feature type="binding site" evidence="8">
    <location>
        <position position="315"/>
    </location>
    <ligand>
        <name>Zn(2+)</name>
        <dbReference type="ChEBI" id="CHEBI:29105"/>
    </ligand>
</feature>
<keyword evidence="3 7" id="KW-0479">Metal-binding</keyword>
<evidence type="ECO:0000256" key="1">
    <source>
        <dbReference type="ARBA" id="ARBA00005858"/>
    </source>
</evidence>
<evidence type="ECO:0000256" key="5">
    <source>
        <dbReference type="ARBA" id="ARBA00022833"/>
    </source>
</evidence>
<sequence>MSEPVHNVQNLILDAGPLITQPASQLQQLADTFFTTPGVFNELKDESVRNQLIVWGDNLKIRHPKKASIEAVIHFAKLTGDSTVLSQNDLHIIALAYELDIESNNGICKLRKFPGEIRPEDEKIIEEAKIKRQEERKAKSDELKSVENNEEEINSNEKKFDDDGFEIVTKKVRKGKKSDIKKVEIPIKEIIEIEKPNIDSDSKDQITEDDLNADYDEDDDDGEWITPDNIAIAIAKDEQIDNIQGEKEIETITKISSALASGDFAVQNVALQMGMNLMNTMSGLQIKRLRNYMLRCHACFTLLPIPRDSTPKHFCPSCGGPTLRRIAVSVNSETGKITPHLKKNFQWRTRGNVYSMPSPLSKNTTKKYGNKGYQHRGNEKMDNGFFTEDQREYQQAIKNAKWQQRQNEKALEDFIGGGSADNCISPFFTGADVKQVHVKVSKGRFANQSRKKH</sequence>
<feature type="domain" description="Nin one binding (NOB1) Zn-ribbon-like" evidence="10">
    <location>
        <begin position="286"/>
        <end position="361"/>
    </location>
</feature>
<organism evidence="12 13">
    <name type="scientific">Pichia californica</name>
    <dbReference type="NCBI Taxonomy" id="460514"/>
    <lineage>
        <taxon>Eukaryota</taxon>
        <taxon>Fungi</taxon>
        <taxon>Dikarya</taxon>
        <taxon>Ascomycota</taxon>
        <taxon>Saccharomycotina</taxon>
        <taxon>Pichiomycetes</taxon>
        <taxon>Pichiales</taxon>
        <taxon>Pichiaceae</taxon>
        <taxon>Pichia</taxon>
    </lineage>
</organism>
<keyword evidence="6 7" id="KW-0539">Nucleus</keyword>
<dbReference type="Pfam" id="PF08772">
    <property type="entry name" value="Zn_ribbon_NOB1"/>
    <property type="match status" value="1"/>
</dbReference>
<feature type="binding site" evidence="8">
    <location>
        <position position="318"/>
    </location>
    <ligand>
        <name>Zn(2+)</name>
        <dbReference type="ChEBI" id="CHEBI:29105"/>
    </ligand>
</feature>
<dbReference type="Gene3D" id="3.40.50.1010">
    <property type="entry name" value="5'-nuclease"/>
    <property type="match status" value="1"/>
</dbReference>
<dbReference type="GO" id="GO:0016787">
    <property type="term" value="F:hydrolase activity"/>
    <property type="evidence" value="ECO:0007669"/>
    <property type="project" value="UniProtKB-KW"/>
</dbReference>
<comment type="caution">
    <text evidence="12">The sequence shown here is derived from an EMBL/GenBank/DDBJ whole genome shotgun (WGS) entry which is preliminary data.</text>
</comment>
<name>A0A9P6WH64_9ASCO</name>
<dbReference type="GO" id="GO:0030688">
    <property type="term" value="C:preribosome, small subunit precursor"/>
    <property type="evidence" value="ECO:0007669"/>
    <property type="project" value="TreeGrafter"/>
</dbReference>
<dbReference type="CDD" id="cd09876">
    <property type="entry name" value="PIN_Nob1-like"/>
    <property type="match status" value="1"/>
</dbReference>
<dbReference type="Proteomes" id="UP000697127">
    <property type="component" value="Unassembled WGS sequence"/>
</dbReference>
<dbReference type="SUPFAM" id="SSF144206">
    <property type="entry name" value="NOB1 zinc finger-like"/>
    <property type="match status" value="1"/>
</dbReference>
<accession>A0A9P6WH64</accession>
<keyword evidence="13" id="KW-1185">Reference proteome</keyword>
<feature type="domain" description="Ribonuclease PIN" evidence="11">
    <location>
        <begin position="11"/>
        <end position="99"/>
    </location>
</feature>
<dbReference type="GO" id="GO:0005737">
    <property type="term" value="C:cytoplasm"/>
    <property type="evidence" value="ECO:0007669"/>
    <property type="project" value="UniProtKB-ARBA"/>
</dbReference>
<evidence type="ECO:0000256" key="6">
    <source>
        <dbReference type="ARBA" id="ARBA00023242"/>
    </source>
</evidence>
<evidence type="ECO:0000256" key="7">
    <source>
        <dbReference type="PIRNR" id="PIRNR037125"/>
    </source>
</evidence>